<dbReference type="PANTHER" id="PTHR24359:SF37">
    <property type="entry name" value="PROTEIN KINASE DOMAIN-CONTAINING PROTEIN"/>
    <property type="match status" value="1"/>
</dbReference>
<feature type="domain" description="Protein kinase" evidence="2">
    <location>
        <begin position="121"/>
        <end position="427"/>
    </location>
</feature>
<feature type="chain" id="PRO_5010740033" description="Protein kinase domain-containing protein" evidence="1">
    <location>
        <begin position="32"/>
        <end position="479"/>
    </location>
</feature>
<dbReference type="GO" id="GO:0004674">
    <property type="term" value="F:protein serine/threonine kinase activity"/>
    <property type="evidence" value="ECO:0007669"/>
    <property type="project" value="TreeGrafter"/>
</dbReference>
<feature type="signal peptide" evidence="1">
    <location>
        <begin position="1"/>
        <end position="31"/>
    </location>
</feature>
<dbReference type="OrthoDB" id="4062651at2759"/>
<organism evidence="3">
    <name type="scientific">Rosellinia necatrix</name>
    <name type="common">White root-rot fungus</name>
    <dbReference type="NCBI Taxonomy" id="77044"/>
    <lineage>
        <taxon>Eukaryota</taxon>
        <taxon>Fungi</taxon>
        <taxon>Dikarya</taxon>
        <taxon>Ascomycota</taxon>
        <taxon>Pezizomycotina</taxon>
        <taxon>Sordariomycetes</taxon>
        <taxon>Xylariomycetidae</taxon>
        <taxon>Xylariales</taxon>
        <taxon>Xylariaceae</taxon>
        <taxon>Rosellinia</taxon>
    </lineage>
</organism>
<evidence type="ECO:0000313" key="4">
    <source>
        <dbReference type="Proteomes" id="UP000054516"/>
    </source>
</evidence>
<dbReference type="PROSITE" id="PS50011">
    <property type="entry name" value="PROTEIN_KINASE_DOM"/>
    <property type="match status" value="1"/>
</dbReference>
<evidence type="ECO:0000259" key="2">
    <source>
        <dbReference type="PROSITE" id="PS50011"/>
    </source>
</evidence>
<accession>A0A1W2TNJ5</accession>
<dbReference type="Gene3D" id="3.30.200.20">
    <property type="entry name" value="Phosphorylase Kinase, domain 1"/>
    <property type="match status" value="1"/>
</dbReference>
<keyword evidence="1" id="KW-0732">Signal</keyword>
<dbReference type="InterPro" id="IPR000719">
    <property type="entry name" value="Prot_kinase_dom"/>
</dbReference>
<dbReference type="Pfam" id="PF00069">
    <property type="entry name" value="Pkinase"/>
    <property type="match status" value="1"/>
</dbReference>
<dbReference type="AlphaFoldDB" id="A0A1W2TNJ5"/>
<evidence type="ECO:0000256" key="1">
    <source>
        <dbReference type="SAM" id="SignalP"/>
    </source>
</evidence>
<dbReference type="SUPFAM" id="SSF56112">
    <property type="entry name" value="Protein kinase-like (PK-like)"/>
    <property type="match status" value="1"/>
</dbReference>
<evidence type="ECO:0000313" key="3">
    <source>
        <dbReference type="EMBL" id="GAP89950.1"/>
    </source>
</evidence>
<protein>
    <recommendedName>
        <fullName evidence="2">Protein kinase domain-containing protein</fullName>
    </recommendedName>
</protein>
<sequence length="479" mass="55393">MIQDVAKHICDKKKRFWKIFAILVLIEKVDAVQEFIREGIDDGDLPFENLELDGRTETFELGRKPGQGKSSYTLKCFSSFTQRNLVNFEDCQWAMLAPTFDRPRRKNVQHHNLKNQTILPFLEEEEVSEGGFGRISRVKIHPDHHEFNKSEVCGDQFAIKRLISHDEQTFWGEFEMLFKFSGDAHPHLISLLAAYRHRRSFYLIFRWAEADLVKFWNEIKPTPDIKETVYWVAEQCAGLADGLSNIHKYESFRLHAGEMAQDGTSRRTQLYGRHGDIKPTNIPWFPNSADANDRGTLKLTDFGLSEFHTESSRSNLAKSRIATSLTYRPPEYDMRDGKISRSYDIWTMGCLYLEFITWLLGGWDLVRRFTIARATPIVTPCLEPYDYSFFELVESGKTARIKEKVTEFIREELHDHAACTEYLHEFLDLIETQLLLIEKGEASSGKRIACGQLCSKLKGMHEKCRENPGYALTPAPRNG</sequence>
<name>A0A1W2TNJ5_ROSNE</name>
<keyword evidence="4" id="KW-1185">Reference proteome</keyword>
<proteinExistence type="predicted"/>
<dbReference type="EMBL" id="DF977489">
    <property type="protein sequence ID" value="GAP89950.1"/>
    <property type="molecule type" value="Genomic_DNA"/>
</dbReference>
<gene>
    <name evidence="3" type="ORF">SAMD00023353_4400580</name>
</gene>
<dbReference type="InterPro" id="IPR011009">
    <property type="entry name" value="Kinase-like_dom_sf"/>
</dbReference>
<dbReference type="PANTHER" id="PTHR24359">
    <property type="entry name" value="SERINE/THREONINE-PROTEIN KINASE SBK1"/>
    <property type="match status" value="1"/>
</dbReference>
<reference evidence="3" key="1">
    <citation type="submission" date="2016-03" db="EMBL/GenBank/DDBJ databases">
        <title>Draft genome sequence of Rosellinia necatrix.</title>
        <authorList>
            <person name="Kanematsu S."/>
        </authorList>
    </citation>
    <scope>NUCLEOTIDE SEQUENCE [LARGE SCALE GENOMIC DNA]</scope>
    <source>
        <strain evidence="3">W97</strain>
    </source>
</reference>
<dbReference type="OMA" id="FHFIFPW"/>
<dbReference type="Proteomes" id="UP000054516">
    <property type="component" value="Unassembled WGS sequence"/>
</dbReference>
<dbReference type="STRING" id="77044.A0A1W2TNJ5"/>
<dbReference type="GO" id="GO:0005524">
    <property type="term" value="F:ATP binding"/>
    <property type="evidence" value="ECO:0007669"/>
    <property type="project" value="InterPro"/>
</dbReference>
<dbReference type="SMART" id="SM00220">
    <property type="entry name" value="S_TKc"/>
    <property type="match status" value="1"/>
</dbReference>
<dbReference type="Gene3D" id="1.10.510.10">
    <property type="entry name" value="Transferase(Phosphotransferase) domain 1"/>
    <property type="match status" value="1"/>
</dbReference>